<evidence type="ECO:0000313" key="3">
    <source>
        <dbReference type="Proteomes" id="UP001057134"/>
    </source>
</evidence>
<accession>A0ABY4RIG7</accession>
<dbReference type="Proteomes" id="UP001057134">
    <property type="component" value="Chromosome"/>
</dbReference>
<feature type="transmembrane region" description="Helical" evidence="1">
    <location>
        <begin position="70"/>
        <end position="88"/>
    </location>
</feature>
<evidence type="ECO:0000313" key="2">
    <source>
        <dbReference type="EMBL" id="UQZ81656.1"/>
    </source>
</evidence>
<gene>
    <name evidence="2" type="ORF">SK3146_00812</name>
</gene>
<protein>
    <recommendedName>
        <fullName evidence="4">Methyltransferase</fullName>
    </recommendedName>
</protein>
<sequence length="172" mass="19913">MSRKWERMVQKNTKVTNKARVKQGKPRLSEAVSDGSVTVRGRSWLMPLVLICVGIFCFIAFYDVYQSDNLYWVTGGSYIALGLFIFWLRRPFLKIGRKELVSRRFGGDKRVEAAQIEEILLQKDAVVISLTTSKAKWVFTKLYHRFDIDSLSQTLKEFAERNEVALRNERAA</sequence>
<reference evidence="2" key="1">
    <citation type="submission" date="2018-02" db="EMBL/GenBank/DDBJ databases">
        <authorList>
            <person name="Kim S.-K."/>
            <person name="Jung H.-I."/>
            <person name="Lee S.-W."/>
        </authorList>
    </citation>
    <scope>NUCLEOTIDE SEQUENCE</scope>
    <source>
        <strain evidence="2">SK3146</strain>
    </source>
</reference>
<keyword evidence="1" id="KW-0472">Membrane</keyword>
<keyword evidence="1" id="KW-1133">Transmembrane helix</keyword>
<dbReference type="RefSeq" id="WP_249863879.1">
    <property type="nucleotide sequence ID" value="NZ_CP027059.1"/>
</dbReference>
<organism evidence="2 3">
    <name type="scientific">Paenibacillus konkukensis</name>
    <dbReference type="NCBI Taxonomy" id="2020716"/>
    <lineage>
        <taxon>Bacteria</taxon>
        <taxon>Bacillati</taxon>
        <taxon>Bacillota</taxon>
        <taxon>Bacilli</taxon>
        <taxon>Bacillales</taxon>
        <taxon>Paenibacillaceae</taxon>
        <taxon>Paenibacillus</taxon>
    </lineage>
</organism>
<keyword evidence="3" id="KW-1185">Reference proteome</keyword>
<proteinExistence type="predicted"/>
<reference evidence="2" key="2">
    <citation type="journal article" date="2021" name="J Anim Sci Technol">
        <title>Complete genome sequence of Paenibacillus konkukensis sp. nov. SK3146 as a potential probiotic strain.</title>
        <authorList>
            <person name="Jung H.I."/>
            <person name="Park S."/>
            <person name="Niu K.M."/>
            <person name="Lee S.W."/>
            <person name="Kothari D."/>
            <person name="Yi K.J."/>
            <person name="Kim S.K."/>
        </authorList>
    </citation>
    <scope>NUCLEOTIDE SEQUENCE</scope>
    <source>
        <strain evidence="2">SK3146</strain>
    </source>
</reference>
<name>A0ABY4RIG7_9BACL</name>
<evidence type="ECO:0000256" key="1">
    <source>
        <dbReference type="SAM" id="Phobius"/>
    </source>
</evidence>
<keyword evidence="1" id="KW-0812">Transmembrane</keyword>
<evidence type="ECO:0008006" key="4">
    <source>
        <dbReference type="Google" id="ProtNLM"/>
    </source>
</evidence>
<feature type="transmembrane region" description="Helical" evidence="1">
    <location>
        <begin position="44"/>
        <end position="64"/>
    </location>
</feature>
<dbReference type="EMBL" id="CP027059">
    <property type="protein sequence ID" value="UQZ81656.1"/>
    <property type="molecule type" value="Genomic_DNA"/>
</dbReference>